<dbReference type="Proteomes" id="UP000502196">
    <property type="component" value="Chromosome"/>
</dbReference>
<dbReference type="EMBL" id="LR792683">
    <property type="protein sequence ID" value="CAB3393478.1"/>
    <property type="molecule type" value="Genomic_DNA"/>
</dbReference>
<evidence type="ECO:0000313" key="2">
    <source>
        <dbReference type="EMBL" id="CAB3393478.1"/>
    </source>
</evidence>
<dbReference type="EMBL" id="CP024955">
    <property type="protein sequence ID" value="ATY85040.1"/>
    <property type="molecule type" value="Genomic_DNA"/>
</dbReference>
<dbReference type="RefSeq" id="WP_100667838.1">
    <property type="nucleotide sequence ID" value="NZ_CP024955.1"/>
</dbReference>
<dbReference type="OrthoDB" id="2381339at2"/>
<organism evidence="1 3">
    <name type="scientific">Kyrpidia spormannii</name>
    <dbReference type="NCBI Taxonomy" id="2055160"/>
    <lineage>
        <taxon>Bacteria</taxon>
        <taxon>Bacillati</taxon>
        <taxon>Bacillota</taxon>
        <taxon>Bacilli</taxon>
        <taxon>Bacillales</taxon>
        <taxon>Alicyclobacillaceae</taxon>
        <taxon>Kyrpidia</taxon>
    </lineage>
</organism>
<evidence type="ECO:0008006" key="5">
    <source>
        <dbReference type="Google" id="ProtNLM"/>
    </source>
</evidence>
<reference evidence="1" key="2">
    <citation type="journal article" date="2018" name="Genome Announc.">
        <title>Complete Genome Sequence of Kyrpidia sp. Strain EA-1, a Thermophilic Knallgas Bacterium, Isolated from the Azores.</title>
        <authorList>
            <person name="Reiner J.E."/>
            <person name="Lapp C.J."/>
            <person name="Bunk B."/>
            <person name="Sproer C."/>
            <person name="Overmann J."/>
            <person name="Gescher J."/>
        </authorList>
    </citation>
    <scope>NUCLEOTIDE SEQUENCE</scope>
    <source>
        <strain evidence="1">EA-1</strain>
    </source>
</reference>
<evidence type="ECO:0000313" key="3">
    <source>
        <dbReference type="Proteomes" id="UP000231932"/>
    </source>
</evidence>
<dbReference type="AlphaFoldDB" id="A0A2K8N8V1"/>
<gene>
    <name evidence="2" type="ORF">COOX1_1929</name>
    <name evidence="1" type="ORF">CVV65_08985</name>
</gene>
<protein>
    <recommendedName>
        <fullName evidence="5">YgiT-type zinc finger protein</fullName>
    </recommendedName>
</protein>
<evidence type="ECO:0000313" key="4">
    <source>
        <dbReference type="Proteomes" id="UP000502196"/>
    </source>
</evidence>
<accession>A0A2K8N8V1</accession>
<dbReference type="KEGG" id="kyr:CVV65_08985"/>
<dbReference type="Proteomes" id="UP000231932">
    <property type="component" value="Chromosome"/>
</dbReference>
<sequence length="137" mass="15483">MDFCCGMTMVASLQNVYAEGPVFIHDVPVLTCPTCNRWHIAPAVSSDFAMIAHNCATDGLREANFRELVGEDRVKEVLDMYPPDERVLLDRRYIPDQVDALLDLINLARATGDDTWEEELKTRLKAITDTPIMRTPD</sequence>
<reference evidence="3" key="1">
    <citation type="submission" date="2017-11" db="EMBL/GenBank/DDBJ databases">
        <title>Complete Genome Sequence of Kyrpidia sp. Strain EA-1, a thermophilic, hydrogen-oxidizing Bacterium, isolated from the Azores.</title>
        <authorList>
            <person name="Reiner J.E."/>
            <person name="Lapp C.J."/>
            <person name="Bunk B."/>
            <person name="Gescher J."/>
        </authorList>
    </citation>
    <scope>NUCLEOTIDE SEQUENCE [LARGE SCALE GENOMIC DNA]</scope>
    <source>
        <strain evidence="3">EA-1</strain>
    </source>
</reference>
<evidence type="ECO:0000313" key="1">
    <source>
        <dbReference type="EMBL" id="ATY85040.1"/>
    </source>
</evidence>
<proteinExistence type="predicted"/>
<name>A0A2K8N8V1_9BACL</name>
<reference evidence="2 4" key="3">
    <citation type="submission" date="2020-04" db="EMBL/GenBank/DDBJ databases">
        <authorList>
            <person name="Hogendoorn C."/>
        </authorList>
    </citation>
    <scope>NUCLEOTIDE SEQUENCE [LARGE SCALE GENOMIC DNA]</scope>
    <source>
        <strain evidence="2">COOX1</strain>
    </source>
</reference>
<keyword evidence="3" id="KW-1185">Reference proteome</keyword>